<accession>A0A1B0CS72</accession>
<dbReference type="VEuPathDB" id="VectorBase:LLOJ007721"/>
<keyword evidence="4" id="KW-1185">Reference proteome</keyword>
<dbReference type="PROSITE" id="PS50097">
    <property type="entry name" value="BTB"/>
    <property type="match status" value="1"/>
</dbReference>
<dbReference type="Pfam" id="PF00651">
    <property type="entry name" value="BTB"/>
    <property type="match status" value="1"/>
</dbReference>
<dbReference type="SUPFAM" id="SSF54695">
    <property type="entry name" value="POZ domain"/>
    <property type="match status" value="1"/>
</dbReference>
<name>A0A1B0CS72_LUTLO</name>
<dbReference type="AlphaFoldDB" id="A0A1B0CS72"/>
<keyword evidence="2" id="KW-0413">Isomerase</keyword>
<reference evidence="4" key="1">
    <citation type="submission" date="2012-05" db="EMBL/GenBank/DDBJ databases">
        <title>Whole Genome Assembly of Lutzomyia longipalpis.</title>
        <authorList>
            <person name="Richards S."/>
            <person name="Qu C."/>
            <person name="Dillon R."/>
            <person name="Worley K."/>
            <person name="Scherer S."/>
            <person name="Batterton M."/>
            <person name="Taylor A."/>
            <person name="Hawes A."/>
            <person name="Hernandez B."/>
            <person name="Kovar C."/>
            <person name="Mandapat C."/>
            <person name="Pham C."/>
            <person name="Qu C."/>
            <person name="Jing C."/>
            <person name="Bess C."/>
            <person name="Bandaranaike D."/>
            <person name="Ngo D."/>
            <person name="Ongeri F."/>
            <person name="Arias F."/>
            <person name="Lara F."/>
            <person name="Weissenberger G."/>
            <person name="Kamau G."/>
            <person name="Han H."/>
            <person name="Shen H."/>
            <person name="Dinh H."/>
            <person name="Khalil I."/>
            <person name="Jones J."/>
            <person name="Shafer J."/>
            <person name="Jayaseelan J."/>
            <person name="Quiroz J."/>
            <person name="Blankenburg K."/>
            <person name="Nguyen L."/>
            <person name="Jackson L."/>
            <person name="Francisco L."/>
            <person name="Tang L.-Y."/>
            <person name="Pu L.-L."/>
            <person name="Perales L."/>
            <person name="Lorensuhewa L."/>
            <person name="Munidasa M."/>
            <person name="Coyle M."/>
            <person name="Taylor M."/>
            <person name="Puazo M."/>
            <person name="Firestine M."/>
            <person name="Scheel M."/>
            <person name="Javaid M."/>
            <person name="Wang M."/>
            <person name="Li M."/>
            <person name="Tabassum N."/>
            <person name="Saada N."/>
            <person name="Osuji N."/>
            <person name="Aqrawi P."/>
            <person name="Fu Q."/>
            <person name="Thornton R."/>
            <person name="Raj R."/>
            <person name="Goodspeed R."/>
            <person name="Mata R."/>
            <person name="Najjar R."/>
            <person name="Gubbala S."/>
            <person name="Lee S."/>
            <person name="Denson S."/>
            <person name="Patil S."/>
            <person name="Macmil S."/>
            <person name="Qi S."/>
            <person name="Matskevitch T."/>
            <person name="Palculict T."/>
            <person name="Mathew T."/>
            <person name="Vee V."/>
            <person name="Velamala V."/>
            <person name="Korchina V."/>
            <person name="Cai W."/>
            <person name="Liu W."/>
            <person name="Dai W."/>
            <person name="Zou X."/>
            <person name="Zhu Y."/>
            <person name="Zhang Y."/>
            <person name="Wu Y.-Q."/>
            <person name="Xin Y."/>
            <person name="Nazarath L."/>
            <person name="Kovar C."/>
            <person name="Han Y."/>
            <person name="Muzny D."/>
            <person name="Gibbs R."/>
        </authorList>
    </citation>
    <scope>NUCLEOTIDE SEQUENCE [LARGE SCALE GENOMIC DNA]</scope>
    <source>
        <strain evidence="4">Jacobina</strain>
    </source>
</reference>
<evidence type="ECO:0000313" key="3">
    <source>
        <dbReference type="EnsemblMetazoa" id="LLOJ007721-PA"/>
    </source>
</evidence>
<dbReference type="EnsemblMetazoa" id="LLOJ007721-RA">
    <property type="protein sequence ID" value="LLOJ007721-PA"/>
    <property type="gene ID" value="LLOJ007721"/>
</dbReference>
<organism evidence="3 4">
    <name type="scientific">Lutzomyia longipalpis</name>
    <name type="common">Sand fly</name>
    <dbReference type="NCBI Taxonomy" id="7200"/>
    <lineage>
        <taxon>Eukaryota</taxon>
        <taxon>Metazoa</taxon>
        <taxon>Ecdysozoa</taxon>
        <taxon>Arthropoda</taxon>
        <taxon>Hexapoda</taxon>
        <taxon>Insecta</taxon>
        <taxon>Pterygota</taxon>
        <taxon>Neoptera</taxon>
        <taxon>Endopterygota</taxon>
        <taxon>Diptera</taxon>
        <taxon>Nematocera</taxon>
        <taxon>Psychodoidea</taxon>
        <taxon>Psychodidae</taxon>
        <taxon>Lutzomyia</taxon>
        <taxon>Lutzomyia</taxon>
    </lineage>
</organism>
<dbReference type="Proteomes" id="UP000092461">
    <property type="component" value="Unassembled WGS sequence"/>
</dbReference>
<proteinExistence type="predicted"/>
<dbReference type="Gene3D" id="3.30.710.10">
    <property type="entry name" value="Potassium Channel Kv1.1, Chain A"/>
    <property type="match status" value="1"/>
</dbReference>
<dbReference type="InterPro" id="IPR000210">
    <property type="entry name" value="BTB/POZ_dom"/>
</dbReference>
<feature type="domain" description="BTB" evidence="1">
    <location>
        <begin position="32"/>
        <end position="92"/>
    </location>
</feature>
<reference evidence="2" key="2">
    <citation type="journal article" date="2020" name="BMC">
        <title>Leishmania infection induces a limited differential gene expression in the sand fly midgut.</title>
        <authorList>
            <person name="Coutinho-Abreu I.V."/>
            <person name="Serafim T.D."/>
            <person name="Meneses C."/>
            <person name="Kamhawi S."/>
            <person name="Oliveira F."/>
            <person name="Valenzuela J.G."/>
        </authorList>
    </citation>
    <scope>NUCLEOTIDE SEQUENCE</scope>
    <source>
        <strain evidence="2">Jacobina</strain>
        <tissue evidence="2">Midgut</tissue>
    </source>
</reference>
<dbReference type="InterPro" id="IPR011333">
    <property type="entry name" value="SKP1/BTB/POZ_sf"/>
</dbReference>
<dbReference type="PANTHER" id="PTHR45774:SF3">
    <property type="entry name" value="BTB (POZ) DOMAIN-CONTAINING 2B-RELATED"/>
    <property type="match status" value="1"/>
</dbReference>
<protein>
    <submittedName>
        <fullName evidence="2">Putative topoisomerase top1-interacting protein btbd1</fullName>
    </submittedName>
</protein>
<dbReference type="EMBL" id="GITU01009033">
    <property type="protein sequence ID" value="MBC1177736.1"/>
    <property type="molecule type" value="Transcribed_RNA"/>
</dbReference>
<evidence type="ECO:0000259" key="1">
    <source>
        <dbReference type="PROSITE" id="PS50097"/>
    </source>
</evidence>
<reference evidence="3" key="3">
    <citation type="submission" date="2020-05" db="UniProtKB">
        <authorList>
            <consortium name="EnsemblMetazoa"/>
        </authorList>
    </citation>
    <scope>IDENTIFICATION</scope>
    <source>
        <strain evidence="3">Jacobina</strain>
    </source>
</reference>
<dbReference type="VEuPathDB" id="VectorBase:LLONM1_003312"/>
<dbReference type="PANTHER" id="PTHR45774">
    <property type="entry name" value="BTB/POZ DOMAIN-CONTAINING"/>
    <property type="match status" value="1"/>
</dbReference>
<dbReference type="GO" id="GO:0016853">
    <property type="term" value="F:isomerase activity"/>
    <property type="evidence" value="ECO:0007669"/>
    <property type="project" value="UniProtKB-KW"/>
</dbReference>
<dbReference type="SMART" id="SM00225">
    <property type="entry name" value="BTB"/>
    <property type="match status" value="1"/>
</dbReference>
<dbReference type="EMBL" id="AJWK01025711">
    <property type="status" value="NOT_ANNOTATED_CDS"/>
    <property type="molecule type" value="Genomic_DNA"/>
</dbReference>
<sequence>MFRSHMQTLHIVNMATMANNAALPPFTFGKSPDVTFIFPADGGEKLQAEKLKLAQISEVFNMQFYGEFGCSEEITIKDITFDTFKTTMEFLYVTITAKNFEEILYMASKYFIFDLIGKVIGFVDTFLNENNLLDHYETLEKYQIEKLNHRMQEICEKFPLKIIERLTDSKVHMGILKKILESPILNIAKEYDLYAAVAAMMQRTSQNVVKIGEEMRKKIGKLIYFIRFPLMSVDELILCGQAPSLLTDRQFLDLLYLVKSGKYNESVQFFSMKQRYYPKVENCSHCKKGVTKRYCQACGKYF</sequence>
<evidence type="ECO:0000313" key="4">
    <source>
        <dbReference type="Proteomes" id="UP000092461"/>
    </source>
</evidence>
<dbReference type="CDD" id="cd18186">
    <property type="entry name" value="BTB_POZ_ZBTB_KLHL-like"/>
    <property type="match status" value="1"/>
</dbReference>
<evidence type="ECO:0000313" key="2">
    <source>
        <dbReference type="EMBL" id="MBC1177736.1"/>
    </source>
</evidence>